<comment type="caution">
    <text evidence="1">The sequence shown here is derived from an EMBL/GenBank/DDBJ whole genome shotgun (WGS) entry which is preliminary data.</text>
</comment>
<dbReference type="InterPro" id="IPR021215">
    <property type="entry name" value="DUF2752"/>
</dbReference>
<evidence type="ECO:0000313" key="2">
    <source>
        <dbReference type="Proteomes" id="UP001139125"/>
    </source>
</evidence>
<name>A0A9X2L5L1_9BACT</name>
<proteinExistence type="predicted"/>
<gene>
    <name evidence="1" type="ORF">NM125_14590</name>
</gene>
<dbReference type="AlphaFoldDB" id="A0A9X2L5L1"/>
<dbReference type="RefSeq" id="WP_255135714.1">
    <property type="nucleotide sequence ID" value="NZ_JANDBC010000003.1"/>
</dbReference>
<sequence>MRFIRKHLEWFVFSAGLVLLALMSPENAGTSLCFFDWIGIDYCPGEGLGHSVSYTFRGNFESALQAHLAGPAAVFILSGRIIYIWKELYQESKLTTNKEQHG</sequence>
<reference evidence="1" key="1">
    <citation type="submission" date="2022-06" db="EMBL/GenBank/DDBJ databases">
        <title>Gracilimonas sp. CAU 1638 isolated from sea sediment.</title>
        <authorList>
            <person name="Kim W."/>
        </authorList>
    </citation>
    <scope>NUCLEOTIDE SEQUENCE</scope>
    <source>
        <strain evidence="1">CAU 1638</strain>
    </source>
</reference>
<dbReference type="Pfam" id="PF10825">
    <property type="entry name" value="DUF2752"/>
    <property type="match status" value="1"/>
</dbReference>
<accession>A0A9X2L5L1</accession>
<organism evidence="1 2">
    <name type="scientific">Gracilimonas sediminicola</name>
    <dbReference type="NCBI Taxonomy" id="2952158"/>
    <lineage>
        <taxon>Bacteria</taxon>
        <taxon>Pseudomonadati</taxon>
        <taxon>Balneolota</taxon>
        <taxon>Balneolia</taxon>
        <taxon>Balneolales</taxon>
        <taxon>Balneolaceae</taxon>
        <taxon>Gracilimonas</taxon>
    </lineage>
</organism>
<keyword evidence="2" id="KW-1185">Reference proteome</keyword>
<dbReference type="EMBL" id="JANDBC010000003">
    <property type="protein sequence ID" value="MCP9292815.1"/>
    <property type="molecule type" value="Genomic_DNA"/>
</dbReference>
<protein>
    <submittedName>
        <fullName evidence="1">DUF2752 domain-containing protein</fullName>
    </submittedName>
</protein>
<evidence type="ECO:0000313" key="1">
    <source>
        <dbReference type="EMBL" id="MCP9292815.1"/>
    </source>
</evidence>
<dbReference type="Proteomes" id="UP001139125">
    <property type="component" value="Unassembled WGS sequence"/>
</dbReference>